<comment type="caution">
    <text evidence="2">The sequence shown here is derived from an EMBL/GenBank/DDBJ whole genome shotgun (WGS) entry which is preliminary data.</text>
</comment>
<keyword evidence="3" id="KW-1185">Reference proteome</keyword>
<reference evidence="2" key="1">
    <citation type="journal article" date="2023" name="Science">
        <title>Genome structures resolve the early diversification of teleost fishes.</title>
        <authorList>
            <person name="Parey E."/>
            <person name="Louis A."/>
            <person name="Montfort J."/>
            <person name="Bouchez O."/>
            <person name="Roques C."/>
            <person name="Iampietro C."/>
            <person name="Lluch J."/>
            <person name="Castinel A."/>
            <person name="Donnadieu C."/>
            <person name="Desvignes T."/>
            <person name="Floi Bucao C."/>
            <person name="Jouanno E."/>
            <person name="Wen M."/>
            <person name="Mejri S."/>
            <person name="Dirks R."/>
            <person name="Jansen H."/>
            <person name="Henkel C."/>
            <person name="Chen W.J."/>
            <person name="Zahm M."/>
            <person name="Cabau C."/>
            <person name="Klopp C."/>
            <person name="Thompson A.W."/>
            <person name="Robinson-Rechavi M."/>
            <person name="Braasch I."/>
            <person name="Lecointre G."/>
            <person name="Bobe J."/>
            <person name="Postlethwait J.H."/>
            <person name="Berthelot C."/>
            <person name="Roest Crollius H."/>
            <person name="Guiguen Y."/>
        </authorList>
    </citation>
    <scope>NUCLEOTIDE SEQUENCE</scope>
    <source>
        <strain evidence="2">WJC10195</strain>
    </source>
</reference>
<evidence type="ECO:0000313" key="3">
    <source>
        <dbReference type="Proteomes" id="UP001152622"/>
    </source>
</evidence>
<sequence>MALIRRPVDGSLTMAAQDSMTSLSGKEEDEPYPQRHHGTQIPSSFLGQGIPPHGPVINSTTKYLKWS</sequence>
<gene>
    <name evidence="2" type="ORF">SKAU_G00297990</name>
</gene>
<dbReference type="AlphaFoldDB" id="A0A9Q1EV23"/>
<accession>A0A9Q1EV23</accession>
<proteinExistence type="predicted"/>
<evidence type="ECO:0000313" key="2">
    <source>
        <dbReference type="EMBL" id="KAJ8345606.1"/>
    </source>
</evidence>
<protein>
    <submittedName>
        <fullName evidence="2">Uncharacterized protein</fullName>
    </submittedName>
</protein>
<organism evidence="2 3">
    <name type="scientific">Synaphobranchus kaupii</name>
    <name type="common">Kaup's arrowtooth eel</name>
    <dbReference type="NCBI Taxonomy" id="118154"/>
    <lineage>
        <taxon>Eukaryota</taxon>
        <taxon>Metazoa</taxon>
        <taxon>Chordata</taxon>
        <taxon>Craniata</taxon>
        <taxon>Vertebrata</taxon>
        <taxon>Euteleostomi</taxon>
        <taxon>Actinopterygii</taxon>
        <taxon>Neopterygii</taxon>
        <taxon>Teleostei</taxon>
        <taxon>Anguilliformes</taxon>
        <taxon>Synaphobranchidae</taxon>
        <taxon>Synaphobranchus</taxon>
    </lineage>
</organism>
<feature type="region of interest" description="Disordered" evidence="1">
    <location>
        <begin position="1"/>
        <end position="54"/>
    </location>
</feature>
<evidence type="ECO:0000256" key="1">
    <source>
        <dbReference type="SAM" id="MobiDB-lite"/>
    </source>
</evidence>
<name>A0A9Q1EV23_SYNKA</name>
<feature type="compositionally biased region" description="Polar residues" evidence="1">
    <location>
        <begin position="14"/>
        <end position="24"/>
    </location>
</feature>
<dbReference type="EMBL" id="JAINUF010000012">
    <property type="protein sequence ID" value="KAJ8345606.1"/>
    <property type="molecule type" value="Genomic_DNA"/>
</dbReference>
<dbReference type="Proteomes" id="UP001152622">
    <property type="component" value="Chromosome 12"/>
</dbReference>